<reference evidence="2" key="1">
    <citation type="submission" date="2020-01" db="EMBL/GenBank/DDBJ databases">
        <authorList>
            <person name="Mishra B."/>
        </authorList>
    </citation>
    <scope>NUCLEOTIDE SEQUENCE [LARGE SCALE GENOMIC DNA]</scope>
</reference>
<name>A0A6D2L2U4_9BRAS</name>
<comment type="caution">
    <text evidence="2">The sequence shown here is derived from an EMBL/GenBank/DDBJ whole genome shotgun (WGS) entry which is preliminary data.</text>
</comment>
<dbReference type="SMART" id="SM00717">
    <property type="entry name" value="SANT"/>
    <property type="match status" value="2"/>
</dbReference>
<dbReference type="AlphaFoldDB" id="A0A6D2L2U4"/>
<dbReference type="InterPro" id="IPR001005">
    <property type="entry name" value="SANT/Myb"/>
</dbReference>
<evidence type="ECO:0000259" key="1">
    <source>
        <dbReference type="SMART" id="SM00717"/>
    </source>
</evidence>
<dbReference type="InterPro" id="IPR009057">
    <property type="entry name" value="Homeodomain-like_sf"/>
</dbReference>
<evidence type="ECO:0000313" key="2">
    <source>
        <dbReference type="EMBL" id="CAA7059931.1"/>
    </source>
</evidence>
<evidence type="ECO:0000313" key="3">
    <source>
        <dbReference type="Proteomes" id="UP000467841"/>
    </source>
</evidence>
<dbReference type="PANTHER" id="PTHR44042">
    <property type="entry name" value="DUPLICATED HOMEODOMAIN-LIKE SUPERFAMILY PROTEIN-RELATED"/>
    <property type="match status" value="1"/>
</dbReference>
<keyword evidence="3" id="KW-1185">Reference proteome</keyword>
<dbReference type="EMBL" id="CACVBM020001806">
    <property type="protein sequence ID" value="CAA7059931.1"/>
    <property type="molecule type" value="Genomic_DNA"/>
</dbReference>
<sequence>MVAHLWTREKNEQFKELLQLHSATSRSRFHNIAAYIQKPVVEVMEHYQELVDDILEMGSTLFDLPDNMTESMAQNLYQMQKTVWSRDEHEWFLIGLKRFGKDYGKIAVLLVSKNPMQIAIYSHNYYQWNNSRKVMKKREGANDITMVDTNEDSIKQESLVHQQPEPQQELNELEIGHAKFPTPSHIFHDDHDPIDNKRIKLFF</sequence>
<dbReference type="Gene3D" id="1.10.10.60">
    <property type="entry name" value="Homeodomain-like"/>
    <property type="match status" value="2"/>
</dbReference>
<feature type="domain" description="Myb-like" evidence="1">
    <location>
        <begin position="2"/>
        <end position="53"/>
    </location>
</feature>
<proteinExistence type="predicted"/>
<accession>A0A6D2L2U4</accession>
<protein>
    <recommendedName>
        <fullName evidence="1">Myb-like domain-containing protein</fullName>
    </recommendedName>
</protein>
<gene>
    <name evidence="2" type="ORF">MERR_LOCUS47167</name>
</gene>
<dbReference type="Proteomes" id="UP000467841">
    <property type="component" value="Unassembled WGS sequence"/>
</dbReference>
<dbReference type="PANTHER" id="PTHR44042:SF67">
    <property type="entry name" value="MYB-LIKE PROTEIN I"/>
    <property type="match status" value="1"/>
</dbReference>
<dbReference type="SUPFAM" id="SSF46689">
    <property type="entry name" value="Homeodomain-like"/>
    <property type="match status" value="2"/>
</dbReference>
<organism evidence="2 3">
    <name type="scientific">Microthlaspi erraticum</name>
    <dbReference type="NCBI Taxonomy" id="1685480"/>
    <lineage>
        <taxon>Eukaryota</taxon>
        <taxon>Viridiplantae</taxon>
        <taxon>Streptophyta</taxon>
        <taxon>Embryophyta</taxon>
        <taxon>Tracheophyta</taxon>
        <taxon>Spermatophyta</taxon>
        <taxon>Magnoliopsida</taxon>
        <taxon>eudicotyledons</taxon>
        <taxon>Gunneridae</taxon>
        <taxon>Pentapetalae</taxon>
        <taxon>rosids</taxon>
        <taxon>malvids</taxon>
        <taxon>Brassicales</taxon>
        <taxon>Brassicaceae</taxon>
        <taxon>Coluteocarpeae</taxon>
        <taxon>Microthlaspi</taxon>
    </lineage>
</organism>
<dbReference type="OrthoDB" id="1042756at2759"/>
<feature type="domain" description="Myb-like" evidence="1">
    <location>
        <begin position="80"/>
        <end position="128"/>
    </location>
</feature>